<dbReference type="OrthoDB" id="447103at2759"/>
<dbReference type="InterPro" id="IPR011009">
    <property type="entry name" value="Kinase-like_dom_sf"/>
</dbReference>
<dbReference type="InterPro" id="IPR001245">
    <property type="entry name" value="Ser-Thr/Tyr_kinase_cat_dom"/>
</dbReference>
<proteinExistence type="predicted"/>
<feature type="domain" description="Protein kinase" evidence="1">
    <location>
        <begin position="1"/>
        <end position="292"/>
    </location>
</feature>
<sequence length="584" mass="64366">MEYLRTLGSAAVSTLVQKSGLNLPFYLGTKVASVDGLYTLYDGTKRDDGSLVSIFEYELNDSAKKNAKPLAQNALRKLRTTRHPDILKFMDAVESDSVIYIMTERVRPLQPELSKWASKSAQEKEDWLLWGLYRISVPLTFLNEACHSTHGKLTTSSIFISPSGEWKLGGLELTSNPKEENSVLYTMGGLFSGSSSWASPEVKQSGWPILKEFHPAVSDAYALGLLLHAVFNPSHPPPATAQPPHTPPSSASRGSIPQLVFPCYKKLLNPSPKSRMTAKDFLSVGMAETGFFVSNRLVKACLGLDNLTLSSEADKNLLLRTLKETASSFPPEFASYRILPSLLSALEFGGASAATILPLVLQFGANISPEEYPNVILTPLIKLYSSPDRGTRMALLEHLPEYGDKLDKKMVSEKIFPNLQTGFSDTVAVIREATVKSVILLAPKLSDRLLNNDLLRLLAKLQMDPEPSIRTNTCILIGRLGPSLGYNTKRKVLVPAFSRALKDTFVHARVAGLMAFMATIECFEIEEMAVKVIPNMSFTLVDKEKLVRDQAFKAIDLFLQKLESHVKSMVCGFQLPPVLSLTLL</sequence>
<dbReference type="InterPro" id="IPR051177">
    <property type="entry name" value="CIK-Related_Protein"/>
</dbReference>
<dbReference type="GO" id="GO:0005737">
    <property type="term" value="C:cytoplasm"/>
    <property type="evidence" value="ECO:0007669"/>
    <property type="project" value="TreeGrafter"/>
</dbReference>
<dbReference type="SUPFAM" id="SSF48371">
    <property type="entry name" value="ARM repeat"/>
    <property type="match status" value="1"/>
</dbReference>
<protein>
    <submittedName>
        <fullName evidence="2">Predicted protein</fullName>
    </submittedName>
</protein>
<dbReference type="InterPro" id="IPR011989">
    <property type="entry name" value="ARM-like"/>
</dbReference>
<keyword evidence="3" id="KW-1185">Reference proteome</keyword>
<dbReference type="Gene3D" id="1.25.10.10">
    <property type="entry name" value="Leucine-rich Repeat Variant"/>
    <property type="match status" value="1"/>
</dbReference>
<dbReference type="Pfam" id="PF07714">
    <property type="entry name" value="PK_Tyr_Ser-Thr"/>
    <property type="match status" value="1"/>
</dbReference>
<name>B0D8U5_LACBS</name>
<dbReference type="FunCoup" id="B0D8U5">
    <property type="interactions" value="853"/>
</dbReference>
<gene>
    <name evidence="2" type="ORF">LACBIDRAFT_234524</name>
</gene>
<accession>B0D8U5</accession>
<dbReference type="InterPro" id="IPR000719">
    <property type="entry name" value="Prot_kinase_dom"/>
</dbReference>
<dbReference type="KEGG" id="lbc:LACBIDRAFT_234524"/>
<dbReference type="RefSeq" id="XP_001880447.1">
    <property type="nucleotide sequence ID" value="XM_001880412.1"/>
</dbReference>
<organism evidence="3">
    <name type="scientific">Laccaria bicolor (strain S238N-H82 / ATCC MYA-4686)</name>
    <name type="common">Bicoloured deceiver</name>
    <name type="synonym">Laccaria laccata var. bicolor</name>
    <dbReference type="NCBI Taxonomy" id="486041"/>
    <lineage>
        <taxon>Eukaryota</taxon>
        <taxon>Fungi</taxon>
        <taxon>Dikarya</taxon>
        <taxon>Basidiomycota</taxon>
        <taxon>Agaricomycotina</taxon>
        <taxon>Agaricomycetes</taxon>
        <taxon>Agaricomycetidae</taxon>
        <taxon>Agaricales</taxon>
        <taxon>Agaricineae</taxon>
        <taxon>Hydnangiaceae</taxon>
        <taxon>Laccaria</taxon>
    </lineage>
</organism>
<evidence type="ECO:0000313" key="2">
    <source>
        <dbReference type="EMBL" id="EDR09134.1"/>
    </source>
</evidence>
<dbReference type="SUPFAM" id="SSF56112">
    <property type="entry name" value="Protein kinase-like (PK-like)"/>
    <property type="match status" value="1"/>
</dbReference>
<dbReference type="InterPro" id="IPR016024">
    <property type="entry name" value="ARM-type_fold"/>
</dbReference>
<dbReference type="Gene3D" id="3.30.200.20">
    <property type="entry name" value="Phosphorylase Kinase, domain 1"/>
    <property type="match status" value="1"/>
</dbReference>
<dbReference type="PROSITE" id="PS50011">
    <property type="entry name" value="PROTEIN_KINASE_DOM"/>
    <property type="match status" value="1"/>
</dbReference>
<dbReference type="GO" id="GO:0004672">
    <property type="term" value="F:protein kinase activity"/>
    <property type="evidence" value="ECO:0007669"/>
    <property type="project" value="InterPro"/>
</dbReference>
<dbReference type="GO" id="GO:0005524">
    <property type="term" value="F:ATP binding"/>
    <property type="evidence" value="ECO:0007669"/>
    <property type="project" value="InterPro"/>
</dbReference>
<evidence type="ECO:0000313" key="3">
    <source>
        <dbReference type="Proteomes" id="UP000001194"/>
    </source>
</evidence>
<dbReference type="GeneID" id="6075957"/>
<dbReference type="EMBL" id="DS547100">
    <property type="protein sequence ID" value="EDR09134.1"/>
    <property type="molecule type" value="Genomic_DNA"/>
</dbReference>
<dbReference type="PANTHER" id="PTHR12984:SF3">
    <property type="entry name" value="N-TERMINAL KINASE-LIKE PROTEIN"/>
    <property type="match status" value="1"/>
</dbReference>
<dbReference type="GO" id="GO:0006409">
    <property type="term" value="P:tRNA export from nucleus"/>
    <property type="evidence" value="ECO:0007669"/>
    <property type="project" value="TreeGrafter"/>
</dbReference>
<evidence type="ECO:0000259" key="1">
    <source>
        <dbReference type="PROSITE" id="PS50011"/>
    </source>
</evidence>
<dbReference type="HOGENOM" id="CLU_010392_1_0_1"/>
<dbReference type="Gene3D" id="1.10.510.10">
    <property type="entry name" value="Transferase(Phosphotransferase) domain 1"/>
    <property type="match status" value="1"/>
</dbReference>
<dbReference type="Proteomes" id="UP000001194">
    <property type="component" value="Unassembled WGS sequence"/>
</dbReference>
<reference evidence="2 3" key="1">
    <citation type="journal article" date="2008" name="Nature">
        <title>The genome of Laccaria bicolor provides insights into mycorrhizal symbiosis.</title>
        <authorList>
            <person name="Martin F."/>
            <person name="Aerts A."/>
            <person name="Ahren D."/>
            <person name="Brun A."/>
            <person name="Danchin E.G.J."/>
            <person name="Duchaussoy F."/>
            <person name="Gibon J."/>
            <person name="Kohler A."/>
            <person name="Lindquist E."/>
            <person name="Pereda V."/>
            <person name="Salamov A."/>
            <person name="Shapiro H.J."/>
            <person name="Wuyts J."/>
            <person name="Blaudez D."/>
            <person name="Buee M."/>
            <person name="Brokstein P."/>
            <person name="Canbaeck B."/>
            <person name="Cohen D."/>
            <person name="Courty P.E."/>
            <person name="Coutinho P.M."/>
            <person name="Delaruelle C."/>
            <person name="Detter J.C."/>
            <person name="Deveau A."/>
            <person name="DiFazio S."/>
            <person name="Duplessis S."/>
            <person name="Fraissinet-Tachet L."/>
            <person name="Lucic E."/>
            <person name="Frey-Klett P."/>
            <person name="Fourrey C."/>
            <person name="Feussner I."/>
            <person name="Gay G."/>
            <person name="Grimwood J."/>
            <person name="Hoegger P.J."/>
            <person name="Jain P."/>
            <person name="Kilaru S."/>
            <person name="Labbe J."/>
            <person name="Lin Y.C."/>
            <person name="Legue V."/>
            <person name="Le Tacon F."/>
            <person name="Marmeisse R."/>
            <person name="Melayah D."/>
            <person name="Montanini B."/>
            <person name="Muratet M."/>
            <person name="Nehls U."/>
            <person name="Niculita-Hirzel H."/>
            <person name="Oudot-Le Secq M.P."/>
            <person name="Peter M."/>
            <person name="Quesneville H."/>
            <person name="Rajashekar B."/>
            <person name="Reich M."/>
            <person name="Rouhier N."/>
            <person name="Schmutz J."/>
            <person name="Yin T."/>
            <person name="Chalot M."/>
            <person name="Henrissat B."/>
            <person name="Kuees U."/>
            <person name="Lucas S."/>
            <person name="Van de Peer Y."/>
            <person name="Podila G.K."/>
            <person name="Polle A."/>
            <person name="Pukkila P.J."/>
            <person name="Richardson P.M."/>
            <person name="Rouze P."/>
            <person name="Sanders I.R."/>
            <person name="Stajich J.E."/>
            <person name="Tunlid A."/>
            <person name="Tuskan G."/>
            <person name="Grigoriev I.V."/>
        </authorList>
    </citation>
    <scope>NUCLEOTIDE SEQUENCE [LARGE SCALE GENOMIC DNA]</scope>
    <source>
        <strain evidence="3">S238N-H82 / ATCC MYA-4686</strain>
    </source>
</reference>
<dbReference type="AlphaFoldDB" id="B0D8U5"/>
<dbReference type="STRING" id="486041.B0D8U5"/>
<dbReference type="PANTHER" id="PTHR12984">
    <property type="entry name" value="SCY1-RELATED S/T PROTEIN KINASE-LIKE"/>
    <property type="match status" value="1"/>
</dbReference>
<dbReference type="InParanoid" id="B0D8U5"/>